<gene>
    <name evidence="1" type="ORF">FLO80_06550</name>
</gene>
<dbReference type="EMBL" id="VINQ01000003">
    <property type="protein sequence ID" value="KAA0917685.1"/>
    <property type="molecule type" value="Genomic_DNA"/>
</dbReference>
<dbReference type="InterPro" id="IPR010982">
    <property type="entry name" value="Lambda_DNA-bd_dom_sf"/>
</dbReference>
<dbReference type="CDD" id="cd00093">
    <property type="entry name" value="HTH_XRE"/>
    <property type="match status" value="1"/>
</dbReference>
<dbReference type="GO" id="GO:0003677">
    <property type="term" value="F:DNA binding"/>
    <property type="evidence" value="ECO:0007669"/>
    <property type="project" value="InterPro"/>
</dbReference>
<evidence type="ECO:0000313" key="2">
    <source>
        <dbReference type="Proteomes" id="UP000325291"/>
    </source>
</evidence>
<keyword evidence="2" id="KW-1185">Reference proteome</keyword>
<dbReference type="Proteomes" id="UP000325291">
    <property type="component" value="Unassembled WGS sequence"/>
</dbReference>
<dbReference type="AlphaFoldDB" id="A0A5A9ZL40"/>
<organism evidence="1 2">
    <name type="scientific">Aquicoccus porphyridii</name>
    <dbReference type="NCBI Taxonomy" id="1852029"/>
    <lineage>
        <taxon>Bacteria</taxon>
        <taxon>Pseudomonadati</taxon>
        <taxon>Pseudomonadota</taxon>
        <taxon>Alphaproteobacteria</taxon>
        <taxon>Rhodobacterales</taxon>
        <taxon>Paracoccaceae</taxon>
        <taxon>Aquicoccus</taxon>
    </lineage>
</organism>
<dbReference type="Gene3D" id="1.10.260.40">
    <property type="entry name" value="lambda repressor-like DNA-binding domains"/>
    <property type="match status" value="1"/>
</dbReference>
<evidence type="ECO:0000313" key="1">
    <source>
        <dbReference type="EMBL" id="KAA0917685.1"/>
    </source>
</evidence>
<protein>
    <submittedName>
        <fullName evidence="1">Helix-turn-helix transcriptional regulator</fullName>
    </submittedName>
</protein>
<name>A0A5A9ZL40_9RHOB</name>
<accession>A0A5A9ZL40</accession>
<dbReference type="RefSeq" id="WP_111362908.1">
    <property type="nucleotide sequence ID" value="NZ_VINQ01000003.1"/>
</dbReference>
<dbReference type="InterPro" id="IPR001387">
    <property type="entry name" value="Cro/C1-type_HTH"/>
</dbReference>
<reference evidence="1 2" key="1">
    <citation type="submission" date="2019-07" db="EMBL/GenBank/DDBJ databases">
        <title>Aquicoccus porphyridii gen. nov., sp. nov., isolated from a small marine red alga, Porphyridium marinum.</title>
        <authorList>
            <person name="Liu L."/>
        </authorList>
    </citation>
    <scope>NUCLEOTIDE SEQUENCE [LARGE SCALE GENOMIC DNA]</scope>
    <source>
        <strain evidence="1 2">L1 8-17</strain>
    </source>
</reference>
<comment type="caution">
    <text evidence="1">The sequence shown here is derived from an EMBL/GenBank/DDBJ whole genome shotgun (WGS) entry which is preliminary data.</text>
</comment>
<dbReference type="SUPFAM" id="SSF47413">
    <property type="entry name" value="lambda repressor-like DNA-binding domains"/>
    <property type="match status" value="1"/>
</dbReference>
<proteinExistence type="predicted"/>
<sequence>MKLRDRVVLNTQDLRRARGLSQEEPAHLADVNRGHMGKVENAKFAASPDLPKGIACALNVAPEEPFSRR</sequence>